<dbReference type="AlphaFoldDB" id="A0A6V8LHH9"/>
<dbReference type="GO" id="GO:0009103">
    <property type="term" value="P:lipopolysaccharide biosynthetic process"/>
    <property type="evidence" value="ECO:0007669"/>
    <property type="project" value="UniProtKB-ARBA"/>
</dbReference>
<keyword evidence="3" id="KW-0328">Glycosyltransferase</keyword>
<comment type="caution">
    <text evidence="9">The sequence shown here is derived from an EMBL/GenBank/DDBJ whole genome shotgun (WGS) entry which is preliminary data.</text>
</comment>
<evidence type="ECO:0000313" key="9">
    <source>
        <dbReference type="EMBL" id="GFJ96703.1"/>
    </source>
</evidence>
<keyword evidence="2" id="KW-1003">Cell membrane</keyword>
<dbReference type="PANTHER" id="PTHR33908">
    <property type="entry name" value="MANNOSYLTRANSFERASE YKCB-RELATED"/>
    <property type="match status" value="1"/>
</dbReference>
<feature type="transmembrane region" description="Helical" evidence="8">
    <location>
        <begin position="121"/>
        <end position="139"/>
    </location>
</feature>
<accession>A0A6V8LHH9</accession>
<keyword evidence="5 8" id="KW-0812">Transmembrane</keyword>
<feature type="transmembrane region" description="Helical" evidence="8">
    <location>
        <begin position="193"/>
        <end position="223"/>
    </location>
</feature>
<dbReference type="GO" id="GO:0016763">
    <property type="term" value="F:pentosyltransferase activity"/>
    <property type="evidence" value="ECO:0007669"/>
    <property type="project" value="TreeGrafter"/>
</dbReference>
<sequence length="534" mass="58285">MTTLTLPVVRTEPHAAPADSWRVRAISWVRHRRLSLAILLALLAVVGVVNTWNLHGWPGRINDDEATYVAQAWAMVARGDLAHYTYWYDHPFLGWAMIAGYAWVTDGFDRAPSAIMVGREFMVLTLLASCAFLFLLARRLRLHRASASVVVLLFGLSPLAVYFHRMVFLDNLATMWILAAFAIAASPRRSLGAAFWSAVCMAGAALTKETIAILLPALVWLLVQHTDRRTRVWNVSVFFTTFGALVASYPIYALLKNELLPGEGHVSLGWAIWWQLFGRSGSGSLLDTGSGTFSLAKSWTDIDPWLLLSGVLLIPLGLAVRKLRPIALALLIQVVMMLRGGYLPFAYVIALLPFAALLVGGALSCVRLAAPARDGGADAAAAGNAVLPRWWRRAGRVPVAAAAAAAFAVFVAPAWAGTLRDQSTVDGDAGSRAATRWVVQHVPRDAVVITDDYIWMDLTLAGFQNPVWLWKVDQDPEVMREKLPHGTASIDYIVMAGQADSTLTALPTLKDGVANSEVVARFDEIEVRRVTMAP</sequence>
<dbReference type="InterPro" id="IPR050297">
    <property type="entry name" value="LipidA_mod_glycosyltrf_83"/>
</dbReference>
<keyword evidence="6 8" id="KW-1133">Transmembrane helix</keyword>
<name>A0A6V8LHH9_9ACTN</name>
<feature type="transmembrane region" description="Helical" evidence="8">
    <location>
        <begin position="235"/>
        <end position="255"/>
    </location>
</feature>
<dbReference type="GO" id="GO:0005886">
    <property type="term" value="C:plasma membrane"/>
    <property type="evidence" value="ECO:0007669"/>
    <property type="project" value="UniProtKB-SubCell"/>
</dbReference>
<feature type="transmembrane region" description="Helical" evidence="8">
    <location>
        <begin position="34"/>
        <end position="52"/>
    </location>
</feature>
<evidence type="ECO:0000256" key="4">
    <source>
        <dbReference type="ARBA" id="ARBA00022679"/>
    </source>
</evidence>
<evidence type="ECO:0000256" key="3">
    <source>
        <dbReference type="ARBA" id="ARBA00022676"/>
    </source>
</evidence>
<keyword evidence="7 8" id="KW-0472">Membrane</keyword>
<comment type="subcellular location">
    <subcellularLocation>
        <location evidence="1">Cell membrane</location>
        <topology evidence="1">Multi-pass membrane protein</topology>
    </subcellularLocation>
</comment>
<reference evidence="9 10" key="1">
    <citation type="submission" date="2020-03" db="EMBL/GenBank/DDBJ databases">
        <title>Whole genome shotgun sequence of Phytohabitans rumicis NBRC 108638.</title>
        <authorList>
            <person name="Komaki H."/>
            <person name="Tamura T."/>
        </authorList>
    </citation>
    <scope>NUCLEOTIDE SEQUENCE [LARGE SCALE GENOMIC DNA]</scope>
    <source>
        <strain evidence="9 10">NBRC 108638</strain>
    </source>
</reference>
<feature type="transmembrane region" description="Helical" evidence="8">
    <location>
        <begin position="397"/>
        <end position="416"/>
    </location>
</feature>
<feature type="transmembrane region" description="Helical" evidence="8">
    <location>
        <begin position="302"/>
        <end position="319"/>
    </location>
</feature>
<evidence type="ECO:0000256" key="2">
    <source>
        <dbReference type="ARBA" id="ARBA00022475"/>
    </source>
</evidence>
<dbReference type="Proteomes" id="UP000482960">
    <property type="component" value="Unassembled WGS sequence"/>
</dbReference>
<dbReference type="EMBL" id="BLPG01000003">
    <property type="protein sequence ID" value="GFJ96703.1"/>
    <property type="molecule type" value="Genomic_DNA"/>
</dbReference>
<evidence type="ECO:0000256" key="8">
    <source>
        <dbReference type="SAM" id="Phobius"/>
    </source>
</evidence>
<keyword evidence="10" id="KW-1185">Reference proteome</keyword>
<proteinExistence type="predicted"/>
<keyword evidence="4" id="KW-0808">Transferase</keyword>
<evidence type="ECO:0008006" key="11">
    <source>
        <dbReference type="Google" id="ProtNLM"/>
    </source>
</evidence>
<reference evidence="9 10" key="2">
    <citation type="submission" date="2020-03" db="EMBL/GenBank/DDBJ databases">
        <authorList>
            <person name="Ichikawa N."/>
            <person name="Kimura A."/>
            <person name="Kitahashi Y."/>
            <person name="Uohara A."/>
        </authorList>
    </citation>
    <scope>NUCLEOTIDE SEQUENCE [LARGE SCALE GENOMIC DNA]</scope>
    <source>
        <strain evidence="9 10">NBRC 108638</strain>
    </source>
</reference>
<feature type="transmembrane region" description="Helical" evidence="8">
    <location>
        <begin position="348"/>
        <end position="370"/>
    </location>
</feature>
<feature type="transmembrane region" description="Helical" evidence="8">
    <location>
        <begin position="145"/>
        <end position="163"/>
    </location>
</feature>
<evidence type="ECO:0000256" key="7">
    <source>
        <dbReference type="ARBA" id="ARBA00023136"/>
    </source>
</evidence>
<protein>
    <recommendedName>
        <fullName evidence="11">Glycosyltransferase RgtA/B/C/D-like domain-containing protein</fullName>
    </recommendedName>
</protein>
<evidence type="ECO:0000313" key="10">
    <source>
        <dbReference type="Proteomes" id="UP000482960"/>
    </source>
</evidence>
<dbReference type="RefSeq" id="WP_173086702.1">
    <property type="nucleotide sequence ID" value="NZ_BAABJB010000021.1"/>
</dbReference>
<evidence type="ECO:0000256" key="6">
    <source>
        <dbReference type="ARBA" id="ARBA00022989"/>
    </source>
</evidence>
<evidence type="ECO:0000256" key="1">
    <source>
        <dbReference type="ARBA" id="ARBA00004651"/>
    </source>
</evidence>
<organism evidence="9 10">
    <name type="scientific">Phytohabitans rumicis</name>
    <dbReference type="NCBI Taxonomy" id="1076125"/>
    <lineage>
        <taxon>Bacteria</taxon>
        <taxon>Bacillati</taxon>
        <taxon>Actinomycetota</taxon>
        <taxon>Actinomycetes</taxon>
        <taxon>Micromonosporales</taxon>
        <taxon>Micromonosporaceae</taxon>
    </lineage>
</organism>
<evidence type="ECO:0000256" key="5">
    <source>
        <dbReference type="ARBA" id="ARBA00022692"/>
    </source>
</evidence>
<gene>
    <name evidence="9" type="ORF">Prum_103450</name>
</gene>
<dbReference type="PANTHER" id="PTHR33908:SF11">
    <property type="entry name" value="MEMBRANE PROTEIN"/>
    <property type="match status" value="1"/>
</dbReference>